<dbReference type="GO" id="GO:0016020">
    <property type="term" value="C:membrane"/>
    <property type="evidence" value="ECO:0007669"/>
    <property type="project" value="UniProtKB-SubCell"/>
</dbReference>
<evidence type="ECO:0000256" key="2">
    <source>
        <dbReference type="ARBA" id="ARBA00009773"/>
    </source>
</evidence>
<evidence type="ECO:0000313" key="7">
    <source>
        <dbReference type="EMBL" id="KKT36726.1"/>
    </source>
</evidence>
<dbReference type="Pfam" id="PF01594">
    <property type="entry name" value="AI-2E_transport"/>
    <property type="match status" value="1"/>
</dbReference>
<accession>A0A837IAM0</accession>
<feature type="transmembrane region" description="Helical" evidence="6">
    <location>
        <begin position="31"/>
        <end position="47"/>
    </location>
</feature>
<comment type="caution">
    <text evidence="7">The sequence shown here is derived from an EMBL/GenBank/DDBJ whole genome shotgun (WGS) entry which is preliminary data.</text>
</comment>
<dbReference type="PANTHER" id="PTHR21716">
    <property type="entry name" value="TRANSMEMBRANE PROTEIN"/>
    <property type="match status" value="1"/>
</dbReference>
<dbReference type="AlphaFoldDB" id="A0A837IAM0"/>
<proteinExistence type="inferred from homology"/>
<evidence type="ECO:0008006" key="9">
    <source>
        <dbReference type="Google" id="ProtNLM"/>
    </source>
</evidence>
<evidence type="ECO:0000256" key="1">
    <source>
        <dbReference type="ARBA" id="ARBA00004141"/>
    </source>
</evidence>
<gene>
    <name evidence="7" type="ORF">UW25_C0004G0054</name>
</gene>
<feature type="transmembrane region" description="Helical" evidence="6">
    <location>
        <begin position="145"/>
        <end position="167"/>
    </location>
</feature>
<dbReference type="EMBL" id="LCHP01000004">
    <property type="protein sequence ID" value="KKT36726.1"/>
    <property type="molecule type" value="Genomic_DNA"/>
</dbReference>
<feature type="transmembrane region" description="Helical" evidence="6">
    <location>
        <begin position="267"/>
        <end position="286"/>
    </location>
</feature>
<reference evidence="7 8" key="1">
    <citation type="journal article" date="2015" name="Nature">
        <title>rRNA introns, odd ribosomes, and small enigmatic genomes across a large radiation of phyla.</title>
        <authorList>
            <person name="Brown C.T."/>
            <person name="Hug L.A."/>
            <person name="Thomas B.C."/>
            <person name="Sharon I."/>
            <person name="Castelle C.J."/>
            <person name="Singh A."/>
            <person name="Wilkins M.J."/>
            <person name="Williams K.H."/>
            <person name="Banfield J.F."/>
        </authorList>
    </citation>
    <scope>NUCLEOTIDE SEQUENCE [LARGE SCALE GENOMIC DNA]</scope>
</reference>
<sequence>MSYQKSELYFLITLLVGMSIITFFIFEPFLYALILGVIFATVFSPVHKRILSGLRENRGLAALVTTAFVLVVIVVPVTFLSTQIFQEATSLYSSLTDSGGTAGLLKSTEDVVRSIGIPFLPAGSLDIAQYMEQGLSFLIEHLGTVFSNVAKIMVGIIVLFIALYYLFKDGHELRKSVIALSPLSDVYDETIFRKLELAINSVVRGSISVALVQGVLTAIGLSIFGVPNPVLWGSVASVTALIPGVGTSLVLIPSILFLFFTGAEAPAVGLLIWGIVAVGLVDNVLGPKIVGKGAKLHPFLILLSILGGIGLFGPIGFLFGPLALALLFAFLEIYSTIRGTRAS</sequence>
<dbReference type="Proteomes" id="UP000033815">
    <property type="component" value="Unassembled WGS sequence"/>
</dbReference>
<evidence type="ECO:0000256" key="5">
    <source>
        <dbReference type="ARBA" id="ARBA00023136"/>
    </source>
</evidence>
<evidence type="ECO:0000256" key="4">
    <source>
        <dbReference type="ARBA" id="ARBA00022989"/>
    </source>
</evidence>
<keyword evidence="4 6" id="KW-1133">Transmembrane helix</keyword>
<organism evidence="7 8">
    <name type="scientific">Candidatus Nomurabacteria bacterium GW2011_GWB1_44_12</name>
    <dbReference type="NCBI Taxonomy" id="1618748"/>
    <lineage>
        <taxon>Bacteria</taxon>
        <taxon>Candidatus Nomuraibacteriota</taxon>
    </lineage>
</organism>
<feature type="transmembrane region" description="Helical" evidence="6">
    <location>
        <begin position="298"/>
        <end position="331"/>
    </location>
</feature>
<feature type="transmembrane region" description="Helical" evidence="6">
    <location>
        <begin position="230"/>
        <end position="260"/>
    </location>
</feature>
<keyword evidence="5 6" id="KW-0472">Membrane</keyword>
<feature type="transmembrane region" description="Helical" evidence="6">
    <location>
        <begin position="202"/>
        <end position="224"/>
    </location>
</feature>
<keyword evidence="3 6" id="KW-0812">Transmembrane</keyword>
<comment type="subcellular location">
    <subcellularLocation>
        <location evidence="1">Membrane</location>
        <topology evidence="1">Multi-pass membrane protein</topology>
    </subcellularLocation>
</comment>
<evidence type="ECO:0000256" key="6">
    <source>
        <dbReference type="SAM" id="Phobius"/>
    </source>
</evidence>
<evidence type="ECO:0000256" key="3">
    <source>
        <dbReference type="ARBA" id="ARBA00022692"/>
    </source>
</evidence>
<comment type="similarity">
    <text evidence="2">Belongs to the autoinducer-2 exporter (AI-2E) (TC 2.A.86) family.</text>
</comment>
<feature type="transmembrane region" description="Helical" evidence="6">
    <location>
        <begin position="7"/>
        <end position="25"/>
    </location>
</feature>
<protein>
    <recommendedName>
        <fullName evidence="9">AI-2E family transporter</fullName>
    </recommendedName>
</protein>
<feature type="transmembrane region" description="Helical" evidence="6">
    <location>
        <begin position="59"/>
        <end position="85"/>
    </location>
</feature>
<evidence type="ECO:0000313" key="8">
    <source>
        <dbReference type="Proteomes" id="UP000033815"/>
    </source>
</evidence>
<dbReference type="PANTHER" id="PTHR21716:SF4">
    <property type="entry name" value="TRANSMEMBRANE PROTEIN 245"/>
    <property type="match status" value="1"/>
</dbReference>
<dbReference type="InterPro" id="IPR002549">
    <property type="entry name" value="AI-2E-like"/>
</dbReference>
<name>A0A837IAM0_9BACT</name>